<dbReference type="Gene3D" id="2.70.98.70">
    <property type="match status" value="1"/>
</dbReference>
<dbReference type="InterPro" id="IPR008929">
    <property type="entry name" value="Chondroitin_lyas"/>
</dbReference>
<evidence type="ECO:0000256" key="5">
    <source>
        <dbReference type="SAM" id="Phobius"/>
    </source>
</evidence>
<dbReference type="Gene3D" id="1.50.10.100">
    <property type="entry name" value="Chondroitin AC/alginate lyase"/>
    <property type="match status" value="1"/>
</dbReference>
<evidence type="ECO:0000256" key="1">
    <source>
        <dbReference type="ARBA" id="ARBA00004418"/>
    </source>
</evidence>
<gene>
    <name evidence="7" type="ORF">C7Y44_22740</name>
</gene>
<dbReference type="InterPro" id="IPR012480">
    <property type="entry name" value="Hepar_II_III_C"/>
</dbReference>
<evidence type="ECO:0000313" key="8">
    <source>
        <dbReference type="Proteomes" id="UP000316208"/>
    </source>
</evidence>
<feature type="transmembrane region" description="Helical" evidence="5">
    <location>
        <begin position="21"/>
        <end position="42"/>
    </location>
</feature>
<name>A0ABY3AL88_PAEPP</name>
<dbReference type="Pfam" id="PF07940">
    <property type="entry name" value="Hepar_II_III_C"/>
    <property type="match status" value="1"/>
</dbReference>
<reference evidence="7 8" key="1">
    <citation type="submission" date="2018-03" db="EMBL/GenBank/DDBJ databases">
        <title>Aerobic endospore-forming bacteria genome sequencing and assembly.</title>
        <authorList>
            <person name="Cavalcante D.A."/>
            <person name="Driks A."/>
            <person name="Putonti C."/>
            <person name="De-Souza M.T."/>
        </authorList>
    </citation>
    <scope>NUCLEOTIDE SEQUENCE [LARGE SCALE GENOMIC DNA]</scope>
    <source>
        <strain evidence="7 8">SDF0028</strain>
    </source>
</reference>
<comment type="subcellular location">
    <subcellularLocation>
        <location evidence="1">Periplasm</location>
    </subcellularLocation>
</comment>
<evidence type="ECO:0000313" key="7">
    <source>
        <dbReference type="EMBL" id="TQR42829.1"/>
    </source>
</evidence>
<evidence type="ECO:0000256" key="2">
    <source>
        <dbReference type="ARBA" id="ARBA00022729"/>
    </source>
</evidence>
<feature type="domain" description="Heparinase II/III-like C-terminal" evidence="6">
    <location>
        <begin position="565"/>
        <end position="642"/>
    </location>
</feature>
<keyword evidence="5" id="KW-1133">Transmembrane helix</keyword>
<dbReference type="EMBL" id="SADY01000007">
    <property type="protein sequence ID" value="TQR42829.1"/>
    <property type="molecule type" value="Genomic_DNA"/>
</dbReference>
<keyword evidence="3" id="KW-0574">Periplasm</keyword>
<dbReference type="SUPFAM" id="SSF48230">
    <property type="entry name" value="Chondroitin AC/alginate lyase"/>
    <property type="match status" value="1"/>
</dbReference>
<evidence type="ECO:0000256" key="4">
    <source>
        <dbReference type="ARBA" id="ARBA00023239"/>
    </source>
</evidence>
<keyword evidence="8" id="KW-1185">Reference proteome</keyword>
<dbReference type="PANTHER" id="PTHR39210:SF1">
    <property type="entry name" value="HEPARIN-SULFATE LYASE"/>
    <property type="match status" value="1"/>
</dbReference>
<sequence length="1045" mass="117729">MSRYMSKEITYMTTYRIDWKWKLIIVSFIIAVLYFCIDFVLMNSPHAAGQSRSNYYTAEKRQAVQDNVKMYKWARDERDASIRRAQKYIDLSYEELWSMITTQALPRSYDVNEEMGSVIGGQKGPRDDRSSYEIDPVAKPWKVKDKSNGMMFPTNDFASYYRSGLDDKGGFDPKRADRKYLVNTLYPDKGTAFGVDDGSGYVDEKGNKYTFIAFYNHWVWSQWLTDALRSLREAYLYTGNEKYAYSGLVLLDRVADVYPDMDVSVYRWEDGFKNAHGGTGQGKVLGSIAEVTLTEQLLLSYDAFLPVLQKKTAPYLSFLQKKAARYSLPSSKGTADSIKQNFENRIIRQIVPAVKKAQISGNFGSHQNVIALAAITLDQLPESAEWIQFALQSGQLERVAGGGWRISGGGVYDVLANRIDRDGYGDEASPEYNVTWLERMNSLADILDSYERVPSADLYKHPKVKKMFYAFLDLVMQGKDTPNIGDSGSIGKDNIWAKRDLVWRAFVKYRDPLFAQAAFLLNGNRTEGITNDLFQPKMEALLAQFRKVVQSQGSYKFKSINLTGYGYTALRHGDIEAWLYYGRNGTSHAHRDALNIGLYGFGLDMAPDLGYVTFADDNILRRRWESNTISHNTVVFNKEGQQPNSWVGIPLHYDDGKYAKLIDVEAPYAYEGADVYRRTFALIPIDDRLAYAVDFFRVKGAGEQVSSFHGMEGTVETGGLKLVEQKSGTYAGEQIPLADPAYSEQSKSGYNYLYNVRKDKDPIGQFYAEWKSAKSVSYNRVQVKPNLRVTMLGSYTDAAVAQGDPPQNKPGNPRRLDYLLTRRPGGESLFTSILEPFAKERTIKTIRRLSVTHEGAAVPEWEAMAVEVALQNGRKDTIICSLESNREYQLENGLSFKGFFGLTSMSSKGAKVQYAHDGTWLQNDGGKQESKSEAERLVGKVAGFTTGWSLDNRLELKFENLASFDVKKLVGATVYVDNHSVTSSNSATVRNAAYTIKSVIKQEGSHVVVSLGNTTFIQQQIGDRFIYDVQAGQSFVIPLSQVRQF</sequence>
<keyword evidence="2" id="KW-0732">Signal</keyword>
<dbReference type="PANTHER" id="PTHR39210">
    <property type="entry name" value="HEPARIN-SULFATE LYASE"/>
    <property type="match status" value="1"/>
</dbReference>
<dbReference type="Proteomes" id="UP000316208">
    <property type="component" value="Unassembled WGS sequence"/>
</dbReference>
<evidence type="ECO:0000256" key="3">
    <source>
        <dbReference type="ARBA" id="ARBA00022764"/>
    </source>
</evidence>
<evidence type="ECO:0000259" key="6">
    <source>
        <dbReference type="Pfam" id="PF07940"/>
    </source>
</evidence>
<keyword evidence="5" id="KW-0812">Transmembrane</keyword>
<comment type="caution">
    <text evidence="7">The sequence shown here is derived from an EMBL/GenBank/DDBJ whole genome shotgun (WGS) entry which is preliminary data.</text>
</comment>
<accession>A0ABY3AL88</accession>
<keyword evidence="4" id="KW-0456">Lyase</keyword>
<protein>
    <recommendedName>
        <fullName evidence="6">Heparinase II/III-like C-terminal domain-containing protein</fullName>
    </recommendedName>
</protein>
<keyword evidence="5" id="KW-0472">Membrane</keyword>
<proteinExistence type="predicted"/>
<organism evidence="7 8">
    <name type="scientific">Paenibacillus popilliae</name>
    <name type="common">Bacillus popilliae</name>
    <dbReference type="NCBI Taxonomy" id="78057"/>
    <lineage>
        <taxon>Bacteria</taxon>
        <taxon>Bacillati</taxon>
        <taxon>Bacillota</taxon>
        <taxon>Bacilli</taxon>
        <taxon>Bacillales</taxon>
        <taxon>Paenibacillaceae</taxon>
        <taxon>Paenibacillus</taxon>
    </lineage>
</organism>